<evidence type="ECO:0000256" key="1">
    <source>
        <dbReference type="SAM" id="MobiDB-lite"/>
    </source>
</evidence>
<organism evidence="2">
    <name type="scientific">Photinus pyralis</name>
    <name type="common">Common eastern firefly</name>
    <name type="synonym">Lampyris pyralis</name>
    <dbReference type="NCBI Taxonomy" id="7054"/>
    <lineage>
        <taxon>Eukaryota</taxon>
        <taxon>Metazoa</taxon>
        <taxon>Ecdysozoa</taxon>
        <taxon>Arthropoda</taxon>
        <taxon>Hexapoda</taxon>
        <taxon>Insecta</taxon>
        <taxon>Pterygota</taxon>
        <taxon>Neoptera</taxon>
        <taxon>Endopterygota</taxon>
        <taxon>Coleoptera</taxon>
        <taxon>Polyphaga</taxon>
        <taxon>Elateriformia</taxon>
        <taxon>Elateroidea</taxon>
        <taxon>Lampyridae</taxon>
        <taxon>Lampyrinae</taxon>
        <taxon>Photinus</taxon>
    </lineage>
</organism>
<proteinExistence type="predicted"/>
<evidence type="ECO:0000313" key="2">
    <source>
        <dbReference type="EMBL" id="JAV69701.1"/>
    </source>
</evidence>
<accession>A0A1Y1LA16</accession>
<dbReference type="EMBL" id="GEZM01062485">
    <property type="protein sequence ID" value="JAV69691.1"/>
    <property type="molecule type" value="Transcribed_RNA"/>
</dbReference>
<feature type="region of interest" description="Disordered" evidence="1">
    <location>
        <begin position="1"/>
        <end position="25"/>
    </location>
</feature>
<sequence>MTKFNGLKRTFKSIKDHNKSGNSPRAWPYLQVMDDLLENRPFMAPLSTVCSSGTESEGSRPSSACSEPLSATTSRKRKMEQDVSLISKAITKSREIAELNRQRRYEENMTQRQNLLEKLDKLIDKM</sequence>
<name>A0A1Y1LA16_PHOPY</name>
<feature type="compositionally biased region" description="Polar residues" evidence="1">
    <location>
        <begin position="49"/>
        <end position="73"/>
    </location>
</feature>
<evidence type="ECO:0008006" key="3">
    <source>
        <dbReference type="Google" id="ProtNLM"/>
    </source>
</evidence>
<dbReference type="EMBL" id="GEZM01062477">
    <property type="protein sequence ID" value="JAV69701.1"/>
    <property type="molecule type" value="Transcribed_RNA"/>
</dbReference>
<dbReference type="EMBL" id="GEZM01062483">
    <property type="protein sequence ID" value="JAV69694.1"/>
    <property type="molecule type" value="Transcribed_RNA"/>
</dbReference>
<dbReference type="AlphaFoldDB" id="A0A1Y1LA16"/>
<reference evidence="2" key="1">
    <citation type="journal article" date="2016" name="Sci. Rep.">
        <title>Molecular characterization of firefly nuptial gifts: a multi-omics approach sheds light on postcopulatory sexual selection.</title>
        <authorList>
            <person name="Al-Wathiqui N."/>
            <person name="Fallon T.R."/>
            <person name="South A."/>
            <person name="Weng J.K."/>
            <person name="Lewis S.M."/>
        </authorList>
    </citation>
    <scope>NUCLEOTIDE SEQUENCE</scope>
</reference>
<feature type="region of interest" description="Disordered" evidence="1">
    <location>
        <begin position="49"/>
        <end position="80"/>
    </location>
</feature>
<protein>
    <recommendedName>
        <fullName evidence="3">MADF domain-containing protein</fullName>
    </recommendedName>
</protein>